<dbReference type="InterPro" id="IPR009506">
    <property type="entry name" value="YjiS-like"/>
</dbReference>
<organism evidence="2">
    <name type="scientific">marine sediment metagenome</name>
    <dbReference type="NCBI Taxonomy" id="412755"/>
    <lineage>
        <taxon>unclassified sequences</taxon>
        <taxon>metagenomes</taxon>
        <taxon>ecological metagenomes</taxon>
    </lineage>
</organism>
<proteinExistence type="predicted"/>
<sequence length="48" mass="5635">MFRHLTSRLQAYRNQRNDIRQLSMMDDRALSDIGVGRADIARAVRFGR</sequence>
<reference evidence="2" key="1">
    <citation type="journal article" date="2015" name="Nature">
        <title>Complex archaea that bridge the gap between prokaryotes and eukaryotes.</title>
        <authorList>
            <person name="Spang A."/>
            <person name="Saw J.H."/>
            <person name="Jorgensen S.L."/>
            <person name="Zaremba-Niedzwiedzka K."/>
            <person name="Martijn J."/>
            <person name="Lind A.E."/>
            <person name="van Eijk R."/>
            <person name="Schleper C."/>
            <person name="Guy L."/>
            <person name="Ettema T.J."/>
        </authorList>
    </citation>
    <scope>NUCLEOTIDE SEQUENCE</scope>
</reference>
<comment type="caution">
    <text evidence="2">The sequence shown here is derived from an EMBL/GenBank/DDBJ whole genome shotgun (WGS) entry which is preliminary data.</text>
</comment>
<protein>
    <recommendedName>
        <fullName evidence="1">YjiS-like domain-containing protein</fullName>
    </recommendedName>
</protein>
<dbReference type="Pfam" id="PF06568">
    <property type="entry name" value="YjiS-like"/>
    <property type="match status" value="1"/>
</dbReference>
<gene>
    <name evidence="2" type="ORF">LCGC14_0241980</name>
</gene>
<evidence type="ECO:0000313" key="2">
    <source>
        <dbReference type="EMBL" id="KKN89005.1"/>
    </source>
</evidence>
<dbReference type="AlphaFoldDB" id="A0A0F9U717"/>
<dbReference type="EMBL" id="LAZR01000123">
    <property type="protein sequence ID" value="KKN89005.1"/>
    <property type="molecule type" value="Genomic_DNA"/>
</dbReference>
<accession>A0A0F9U717</accession>
<name>A0A0F9U717_9ZZZZ</name>
<evidence type="ECO:0000259" key="1">
    <source>
        <dbReference type="Pfam" id="PF06568"/>
    </source>
</evidence>
<feature type="domain" description="YjiS-like" evidence="1">
    <location>
        <begin position="7"/>
        <end position="40"/>
    </location>
</feature>